<comment type="caution">
    <text evidence="5">The sequence shown here is derived from an EMBL/GenBank/DDBJ whole genome shotgun (WGS) entry which is preliminary data.</text>
</comment>
<dbReference type="Pfam" id="PF00149">
    <property type="entry name" value="Metallophos"/>
    <property type="match status" value="1"/>
</dbReference>
<proteinExistence type="predicted"/>
<dbReference type="HOGENOM" id="CLU_016483_0_1_10"/>
<dbReference type="EMBL" id="ABQC02000002">
    <property type="protein sequence ID" value="EDY97375.1"/>
    <property type="molecule type" value="Genomic_DNA"/>
</dbReference>
<evidence type="ECO:0000313" key="5">
    <source>
        <dbReference type="EMBL" id="EDY97375.1"/>
    </source>
</evidence>
<name>B5CTT7_PHOPM</name>
<evidence type="ECO:0000313" key="6">
    <source>
        <dbReference type="Proteomes" id="UP000003452"/>
    </source>
</evidence>
<reference evidence="5 6" key="1">
    <citation type="submission" date="2008-08" db="EMBL/GenBank/DDBJ databases">
        <title>Draft genome sequence of Bacteroides plebeius (DSM 17135).</title>
        <authorList>
            <person name="Sudarsanam P."/>
            <person name="Ley R."/>
            <person name="Guruge J."/>
            <person name="Turnbaugh P.J."/>
            <person name="Mahowald M."/>
            <person name="Liep D."/>
            <person name="Gordon J."/>
        </authorList>
    </citation>
    <scope>NUCLEOTIDE SEQUENCE [LARGE SCALE GENOMIC DNA]</scope>
    <source>
        <strain evidence="6">DSM 17135 / JCM 12973 / M2</strain>
    </source>
</reference>
<protein>
    <submittedName>
        <fullName evidence="5">Ser/Thr phosphatase family protein</fullName>
    </submittedName>
</protein>
<evidence type="ECO:0000259" key="3">
    <source>
        <dbReference type="Pfam" id="PF16370"/>
    </source>
</evidence>
<evidence type="ECO:0000259" key="2">
    <source>
        <dbReference type="Pfam" id="PF00149"/>
    </source>
</evidence>
<dbReference type="InterPro" id="IPR004843">
    <property type="entry name" value="Calcineurin-like_PHP"/>
</dbReference>
<dbReference type="InterPro" id="IPR051918">
    <property type="entry name" value="STPP_CPPED1"/>
</dbReference>
<dbReference type="OrthoDB" id="1776264at2"/>
<evidence type="ECO:0000256" key="1">
    <source>
        <dbReference type="SAM" id="SignalP"/>
    </source>
</evidence>
<dbReference type="RefSeq" id="WP_007559419.1">
    <property type="nucleotide sequence ID" value="NZ_DS990122.1"/>
</dbReference>
<dbReference type="PANTHER" id="PTHR43143:SF1">
    <property type="entry name" value="SERINE_THREONINE-PROTEIN PHOSPHATASE CPPED1"/>
    <property type="match status" value="1"/>
</dbReference>
<organism evidence="5 6">
    <name type="scientific">Phocaeicola plebeius (strain DSM 17135 / JCM 12973 / CCUG 54634 / M2)</name>
    <name type="common">Bacteroides plebeius</name>
    <dbReference type="NCBI Taxonomy" id="484018"/>
    <lineage>
        <taxon>Bacteria</taxon>
        <taxon>Pseudomonadati</taxon>
        <taxon>Bacteroidota</taxon>
        <taxon>Bacteroidia</taxon>
        <taxon>Bacteroidales</taxon>
        <taxon>Bacteroidaceae</taxon>
        <taxon>Phocaeicola</taxon>
    </lineage>
</organism>
<dbReference type="CDD" id="cd00838">
    <property type="entry name" value="MPP_superfamily"/>
    <property type="match status" value="1"/>
</dbReference>
<dbReference type="Pfam" id="PF16370">
    <property type="entry name" value="MetallophosC"/>
    <property type="match status" value="1"/>
</dbReference>
<evidence type="ECO:0000259" key="4">
    <source>
        <dbReference type="Pfam" id="PF16371"/>
    </source>
</evidence>
<dbReference type="GeneID" id="43183971"/>
<dbReference type="InterPro" id="IPR029052">
    <property type="entry name" value="Metallo-depent_PP-like"/>
</dbReference>
<sequence length="466" mass="53345">MKIRTILCAIACWLCATAQADIIKGTVKGDGKALGEVIVTDGFSFSVTDSNGNYAIDLNSKAEFVYLLTPKGYVADFTSGVPQFFQRIDPNKKQYNFSLQKMQGDPERFAMITMADTQLDTEADTKRFFSETLPDIKETLSQYSGIQTAGIILGDISWDVYIQNMSYKEFAKQLNIPIYPVIGNHDFDKYMNITSNADFAHIYKAEFGPLYYAVQLGDVYYIILNNINYFGNKRYKTTLEFEDQMKWLELLLNCVLQQDKQLVIAMHAPMKPSPEHPLIDGGEKLIKMVMNKFQATIISGHYHRNSNTDLGAGITEHNLGAVCGTWWNGDTGSDGSPNGYQVFEGNKNKISWYYKATGQKRNWQFKTYPKGSIMERPNAVVAKVWNWDKNWRIRWYEDEKFMGDMKQFYSYDPDYLAHLNGRRAVADYEPARTNHYFSATPSITAKKIKIEVTDCFGEVYTEEIYL</sequence>
<dbReference type="SUPFAM" id="SSF56300">
    <property type="entry name" value="Metallo-dependent phosphatases"/>
    <property type="match status" value="1"/>
</dbReference>
<keyword evidence="1" id="KW-0732">Signal</keyword>
<dbReference type="Gene3D" id="3.60.21.10">
    <property type="match status" value="1"/>
</dbReference>
<dbReference type="AlphaFoldDB" id="B5CTT7"/>
<dbReference type="InterPro" id="IPR032288">
    <property type="entry name" value="Metallophos_C"/>
</dbReference>
<gene>
    <name evidence="5" type="ORF">BACPLE_00165</name>
</gene>
<feature type="chain" id="PRO_5002830517" evidence="1">
    <location>
        <begin position="21"/>
        <end position="466"/>
    </location>
</feature>
<dbReference type="InterPro" id="IPR032285">
    <property type="entry name" value="Metallophos_N"/>
</dbReference>
<dbReference type="Proteomes" id="UP000003452">
    <property type="component" value="Unassembled WGS sequence"/>
</dbReference>
<feature type="domain" description="Calcineurin-like phosphoesterase" evidence="2">
    <location>
        <begin position="135"/>
        <end position="304"/>
    </location>
</feature>
<dbReference type="GO" id="GO:0016787">
    <property type="term" value="F:hydrolase activity"/>
    <property type="evidence" value="ECO:0007669"/>
    <property type="project" value="InterPro"/>
</dbReference>
<reference evidence="5 6" key="2">
    <citation type="submission" date="2008-08" db="EMBL/GenBank/DDBJ databases">
        <authorList>
            <person name="Fulton L."/>
            <person name="Clifton S."/>
            <person name="Fulton B."/>
            <person name="Xu J."/>
            <person name="Minx P."/>
            <person name="Pepin K.H."/>
            <person name="Johnson M."/>
            <person name="Thiruvilangam P."/>
            <person name="Bhonagiri V."/>
            <person name="Nash W.E."/>
            <person name="Mardis E.R."/>
            <person name="Wilson R.K."/>
        </authorList>
    </citation>
    <scope>NUCLEOTIDE SEQUENCE [LARGE SCALE GENOMIC DNA]</scope>
    <source>
        <strain evidence="6">DSM 17135 / JCM 12973 / M2</strain>
    </source>
</reference>
<feature type="signal peptide" evidence="1">
    <location>
        <begin position="1"/>
        <end position="20"/>
    </location>
</feature>
<dbReference type="Pfam" id="PF16371">
    <property type="entry name" value="MetallophosN"/>
    <property type="match status" value="1"/>
</dbReference>
<dbReference type="PANTHER" id="PTHR43143">
    <property type="entry name" value="METALLOPHOSPHOESTERASE, CALCINEURIN SUPERFAMILY"/>
    <property type="match status" value="1"/>
</dbReference>
<accession>B5CTT7</accession>
<feature type="domain" description="Calcineurin-like phosphoesterase N-terminal" evidence="4">
    <location>
        <begin position="25"/>
        <end position="99"/>
    </location>
</feature>
<feature type="domain" description="Calcineurin-like phosphoesterase C-terminal" evidence="3">
    <location>
        <begin position="316"/>
        <end position="460"/>
    </location>
</feature>
<dbReference type="eggNOG" id="COG1409">
    <property type="taxonomic scope" value="Bacteria"/>
</dbReference>